<dbReference type="GO" id="GO:0003824">
    <property type="term" value="F:catalytic activity"/>
    <property type="evidence" value="ECO:0007669"/>
    <property type="project" value="InterPro"/>
</dbReference>
<reference evidence="7 8" key="1">
    <citation type="journal article" date="2018" name="Sci. Rep.">
        <title>Characterisation of pathogen-specific regions and novel effector candidates in Fusarium oxysporum f. sp. cepae.</title>
        <authorList>
            <person name="Armitage A.D."/>
            <person name="Taylor A."/>
            <person name="Sobczyk M.K."/>
            <person name="Baxter L."/>
            <person name="Greenfield B.P."/>
            <person name="Bates H.J."/>
            <person name="Wilson F."/>
            <person name="Jackson A.C."/>
            <person name="Ott S."/>
            <person name="Harrison R.J."/>
            <person name="Clarkson J.P."/>
        </authorList>
    </citation>
    <scope>NUCLEOTIDE SEQUENCE [LARGE SCALE GENOMIC DNA]</scope>
    <source>
        <strain evidence="7 8">Fp_A8</strain>
    </source>
</reference>
<evidence type="ECO:0000313" key="7">
    <source>
        <dbReference type="EMBL" id="RKL22150.1"/>
    </source>
</evidence>
<dbReference type="Pfam" id="PF14529">
    <property type="entry name" value="Exo_endo_phos_2"/>
    <property type="match status" value="1"/>
</dbReference>
<dbReference type="PANTHER" id="PTHR33481">
    <property type="entry name" value="REVERSE TRANSCRIPTASE"/>
    <property type="match status" value="1"/>
</dbReference>
<feature type="domain" description="CCHC-type" evidence="5">
    <location>
        <begin position="361"/>
        <end position="376"/>
    </location>
</feature>
<dbReference type="PROSITE" id="PS50158">
    <property type="entry name" value="ZF_CCHC"/>
    <property type="match status" value="1"/>
</dbReference>
<accession>A0A420RYQ3</accession>
<dbReference type="CDD" id="cd01650">
    <property type="entry name" value="RT_nLTR_like"/>
    <property type="match status" value="1"/>
</dbReference>
<organism evidence="7 8">
    <name type="scientific">Gibberella intermedia</name>
    <name type="common">Bulb rot disease fungus</name>
    <name type="synonym">Fusarium proliferatum</name>
    <dbReference type="NCBI Taxonomy" id="948311"/>
    <lineage>
        <taxon>Eukaryota</taxon>
        <taxon>Fungi</taxon>
        <taxon>Dikarya</taxon>
        <taxon>Ascomycota</taxon>
        <taxon>Pezizomycotina</taxon>
        <taxon>Sordariomycetes</taxon>
        <taxon>Hypocreomycetidae</taxon>
        <taxon>Hypocreales</taxon>
        <taxon>Nectriaceae</taxon>
        <taxon>Fusarium</taxon>
        <taxon>Fusarium fujikuroi species complex</taxon>
    </lineage>
</organism>
<dbReference type="InterPro" id="IPR000477">
    <property type="entry name" value="RT_dom"/>
</dbReference>
<dbReference type="InterPro" id="IPR036691">
    <property type="entry name" value="Endo/exonu/phosph_ase_sf"/>
</dbReference>
<sequence length="1085" mass="121832">MGDDPDGSGGGYHRPQRKRVRTTKVLEMEQQNGDMEWQEEGETSEGALGQNRARKQAAPKSAGGMVEAVQSLKQLLEQDLNKKIEAMKAEFQLEFTKLSDRMAEEVARATAQMAQELSQVRDQLTQVCGELEQTRLQLDMLNKTETPRSSVQSYADAARMTSTSMSSQSSSAARSATPEPVFCTVDTSRVPEDHLGDVVPTMIRKTVEQEMRQSSDQPHWRCVAVTRDGRNANRLRIMGRNEEEIQKIKIILETRKAPGARVLRDQLYPINVDRMNRMAIFDQEFNILPGAIETLNQENEVQIAKVAWLSRKVNPKAYGSMVVYLTKSSDAKRLLQEHYFLVAGESAYTSVFEQTTGLEQCYNCQELGHKAFSCSKTREGGNTGISNMLWVNKDVEAEQIPIETADMTAAILRLPERLVLVVSVYVPGGDTQALQGTCNALRQVISDVRGQAGRPVDVVVVGDFNRHDQLWGGDDICLTRQGEADQIINLMNEFDLISLLPRGTKTWSGGDFETTVDLVLASADLASSTVKCMIHGTEHGSDHRAIETEFDISVPVPQAQERLLLKNAPWKEINVRIAAALESTLEEGTVQQKTDRLMAVVLEAVRALTPRAKPSPYAKRWWTSDLTQLRHIYTHWRNRARALRRAGWACQELEETARGAAKQYHDAIRQQKKTHWNEFLADNDNIWKAAKYLKSGDDTAFGKVPQLARADGTCTTNNIEQADEMLATFFTPLPEHIEEEGERPQRGAAIVMPDITMEEVERQLFAAKSWKTPGEDGLPAVVWKEIWPSVKHRVFSLFRASLEEGMLPNQWRHAKIIPLKKPNKENYSIAKAWRPISLLSTLGKILEAVVAERISHAVETHGLLPTNHFGARKQRSAEQALMLLQEQIYAAWRGRRILSLVSFDIKGAYNGVCKERLIQRLRARGIPEDLLRWIEASCSDRTATIQVNGQTSEMQSLPQAGLPQGSPLSPILFLFFNADLVQQRIDCYGRAIAFVDDFTAWVTGPTAESNCDGIKSIIKKALDWERRSGATFETEKTAIIHFTRKAYKSDSEPFTIRGQLVRPKTQVKVLGVIMDSGLKYKEHIA</sequence>
<dbReference type="GO" id="GO:0003676">
    <property type="term" value="F:nucleic acid binding"/>
    <property type="evidence" value="ECO:0007669"/>
    <property type="project" value="InterPro"/>
</dbReference>
<dbReference type="GO" id="GO:0008270">
    <property type="term" value="F:zinc ion binding"/>
    <property type="evidence" value="ECO:0007669"/>
    <property type="project" value="UniProtKB-KW"/>
</dbReference>
<evidence type="ECO:0000259" key="6">
    <source>
        <dbReference type="PROSITE" id="PS50878"/>
    </source>
</evidence>
<dbReference type="InterPro" id="IPR043502">
    <property type="entry name" value="DNA/RNA_pol_sf"/>
</dbReference>
<evidence type="ECO:0000259" key="5">
    <source>
        <dbReference type="PROSITE" id="PS50158"/>
    </source>
</evidence>
<comment type="caution">
    <text evidence="7">The sequence shown here is derived from an EMBL/GenBank/DDBJ whole genome shotgun (WGS) entry which is preliminary data.</text>
</comment>
<dbReference type="SUPFAM" id="SSF56219">
    <property type="entry name" value="DNase I-like"/>
    <property type="match status" value="1"/>
</dbReference>
<dbReference type="Pfam" id="PF00078">
    <property type="entry name" value="RVT_1"/>
    <property type="match status" value="1"/>
</dbReference>
<keyword evidence="3" id="KW-0863">Zinc-finger</keyword>
<keyword evidence="2" id="KW-0496">Mitochondrion</keyword>
<name>A0A420RYQ3_GIBIN</name>
<keyword evidence="3" id="KW-0479">Metal-binding</keyword>
<dbReference type="Gene3D" id="3.60.10.10">
    <property type="entry name" value="Endonuclease/exonuclease/phosphatase"/>
    <property type="match status" value="1"/>
</dbReference>
<comment type="subcellular location">
    <subcellularLocation>
        <location evidence="1">Mitochondrion</location>
    </subcellularLocation>
</comment>
<dbReference type="InterPro" id="IPR001878">
    <property type="entry name" value="Znf_CCHC"/>
</dbReference>
<dbReference type="GO" id="GO:0005739">
    <property type="term" value="C:mitochondrion"/>
    <property type="evidence" value="ECO:0007669"/>
    <property type="project" value="UniProtKB-SubCell"/>
</dbReference>
<evidence type="ECO:0000256" key="4">
    <source>
        <dbReference type="SAM" id="MobiDB-lite"/>
    </source>
</evidence>
<dbReference type="Proteomes" id="UP000283569">
    <property type="component" value="Unassembled WGS sequence"/>
</dbReference>
<dbReference type="SUPFAM" id="SSF56672">
    <property type="entry name" value="DNA/RNA polymerases"/>
    <property type="match status" value="1"/>
</dbReference>
<proteinExistence type="predicted"/>
<gene>
    <name evidence="7" type="ORF">BFJ72_g14740</name>
</gene>
<dbReference type="PANTHER" id="PTHR33481:SF1">
    <property type="entry name" value="ENDONUCLEASE_EXONUCLEASE_PHOSPHATASE DOMAIN-CONTAINING PROTEIN-RELATED"/>
    <property type="match status" value="1"/>
</dbReference>
<feature type="domain" description="Reverse transcriptase" evidence="6">
    <location>
        <begin position="800"/>
        <end position="1074"/>
    </location>
</feature>
<feature type="region of interest" description="Disordered" evidence="4">
    <location>
        <begin position="1"/>
        <end position="62"/>
    </location>
</feature>
<evidence type="ECO:0000256" key="3">
    <source>
        <dbReference type="PROSITE-ProRule" id="PRU00047"/>
    </source>
</evidence>
<evidence type="ECO:0000313" key="8">
    <source>
        <dbReference type="Proteomes" id="UP000283569"/>
    </source>
</evidence>
<protein>
    <recommendedName>
        <fullName evidence="9">Reverse transcriptase domain-containing protein</fullName>
    </recommendedName>
</protein>
<dbReference type="InterPro" id="IPR005135">
    <property type="entry name" value="Endo/exonuclease/phosphatase"/>
</dbReference>
<dbReference type="EMBL" id="MRDB01000123">
    <property type="protein sequence ID" value="RKL22150.1"/>
    <property type="molecule type" value="Genomic_DNA"/>
</dbReference>
<evidence type="ECO:0000256" key="2">
    <source>
        <dbReference type="ARBA" id="ARBA00023128"/>
    </source>
</evidence>
<evidence type="ECO:0000256" key="1">
    <source>
        <dbReference type="ARBA" id="ARBA00004173"/>
    </source>
</evidence>
<evidence type="ECO:0008006" key="9">
    <source>
        <dbReference type="Google" id="ProtNLM"/>
    </source>
</evidence>
<dbReference type="AlphaFoldDB" id="A0A420RYQ3"/>
<keyword evidence="3" id="KW-0862">Zinc</keyword>
<dbReference type="PROSITE" id="PS50878">
    <property type="entry name" value="RT_POL"/>
    <property type="match status" value="1"/>
</dbReference>